<dbReference type="InterPro" id="IPR032710">
    <property type="entry name" value="NTF2-like_dom_sf"/>
</dbReference>
<gene>
    <name evidence="2" type="ORF">L284_13995</name>
</gene>
<dbReference type="PATRIC" id="fig|1096930.3.peg.2783"/>
<dbReference type="eggNOG" id="COG4319">
    <property type="taxonomic scope" value="Bacteria"/>
</dbReference>
<evidence type="ECO:0000313" key="3">
    <source>
        <dbReference type="Proteomes" id="UP000015527"/>
    </source>
</evidence>
<evidence type="ECO:0000313" key="2">
    <source>
        <dbReference type="EMBL" id="EQB13585.1"/>
    </source>
</evidence>
<dbReference type="Pfam" id="PF13577">
    <property type="entry name" value="SnoaL_4"/>
    <property type="match status" value="1"/>
</dbReference>
<accession>T0IP22</accession>
<protein>
    <recommendedName>
        <fullName evidence="1">SnoaL-like domain-containing protein</fullName>
    </recommendedName>
</protein>
<dbReference type="InterPro" id="IPR037401">
    <property type="entry name" value="SnoaL-like"/>
</dbReference>
<dbReference type="SUPFAM" id="SSF54427">
    <property type="entry name" value="NTF2-like"/>
    <property type="match status" value="1"/>
</dbReference>
<dbReference type="AlphaFoldDB" id="T0IP22"/>
<reference evidence="2 3" key="1">
    <citation type="journal article" date="2013" name="Genome Announc.">
        <title>Genome Sequence of Novosphingobium lindaniclasticum LE124T, Isolated from a Hexachlorocyclohexane Dumpsite.</title>
        <authorList>
            <person name="Saxena A."/>
            <person name="Nayyar N."/>
            <person name="Sangwan N."/>
            <person name="Kumari R."/>
            <person name="Khurana J.P."/>
            <person name="Lal R."/>
        </authorList>
    </citation>
    <scope>NUCLEOTIDE SEQUENCE [LARGE SCALE GENOMIC DNA]</scope>
    <source>
        <strain evidence="2 3">LE124</strain>
    </source>
</reference>
<name>T0IP22_9SPHN</name>
<proteinExistence type="predicted"/>
<comment type="caution">
    <text evidence="2">The sequence shown here is derived from an EMBL/GenBank/DDBJ whole genome shotgun (WGS) entry which is preliminary data.</text>
</comment>
<feature type="domain" description="SnoaL-like" evidence="1">
    <location>
        <begin position="15"/>
        <end position="139"/>
    </location>
</feature>
<dbReference type="CDD" id="cd00531">
    <property type="entry name" value="NTF2_like"/>
    <property type="match status" value="1"/>
</dbReference>
<evidence type="ECO:0000259" key="1">
    <source>
        <dbReference type="Pfam" id="PF13577"/>
    </source>
</evidence>
<keyword evidence="3" id="KW-1185">Reference proteome</keyword>
<dbReference type="Proteomes" id="UP000015527">
    <property type="component" value="Unassembled WGS sequence"/>
</dbReference>
<dbReference type="EMBL" id="ATHL01000087">
    <property type="protein sequence ID" value="EQB13585.1"/>
    <property type="molecule type" value="Genomic_DNA"/>
</dbReference>
<organism evidence="2 3">
    <name type="scientific">Novosphingobium lindaniclasticum LE124</name>
    <dbReference type="NCBI Taxonomy" id="1096930"/>
    <lineage>
        <taxon>Bacteria</taxon>
        <taxon>Pseudomonadati</taxon>
        <taxon>Pseudomonadota</taxon>
        <taxon>Alphaproteobacteria</taxon>
        <taxon>Sphingomonadales</taxon>
        <taxon>Sphingomonadaceae</taxon>
        <taxon>Novosphingobium</taxon>
    </lineage>
</organism>
<dbReference type="Gene3D" id="3.10.450.50">
    <property type="match status" value="1"/>
</dbReference>
<sequence>MMPELLEALAARLRILEDREAIRDLIASYGPLADAGEARALAALWTEDGIYEVVGFAQAEGHSAIAALIEGEAHRTLMADGCAHLLGPVAVEVDGDTAIARGHSVVFRHSPAGYAPYRVAANRWTLKRRPEGWRVAHRRNALLDGNETARILLAPGHPAS</sequence>